<protein>
    <submittedName>
        <fullName evidence="2">Uncharacterized protein</fullName>
    </submittedName>
</protein>
<feature type="chain" id="PRO_5041401011" evidence="1">
    <location>
        <begin position="21"/>
        <end position="111"/>
    </location>
</feature>
<comment type="caution">
    <text evidence="2">The sequence shown here is derived from an EMBL/GenBank/DDBJ whole genome shotgun (WGS) entry which is preliminary data.</text>
</comment>
<dbReference type="EMBL" id="CATQJL010000007">
    <property type="protein sequence ID" value="CAJ0592188.1"/>
    <property type="molecule type" value="Genomic_DNA"/>
</dbReference>
<feature type="signal peptide" evidence="1">
    <location>
        <begin position="1"/>
        <end position="20"/>
    </location>
</feature>
<evidence type="ECO:0000313" key="3">
    <source>
        <dbReference type="Proteomes" id="UP001176961"/>
    </source>
</evidence>
<reference evidence="2" key="1">
    <citation type="submission" date="2023-07" db="EMBL/GenBank/DDBJ databases">
        <authorList>
            <consortium name="CYATHOMIX"/>
        </authorList>
    </citation>
    <scope>NUCLEOTIDE SEQUENCE</scope>
    <source>
        <strain evidence="2">N/A</strain>
    </source>
</reference>
<keyword evidence="1" id="KW-0732">Signal</keyword>
<organism evidence="2 3">
    <name type="scientific">Cylicocyclus nassatus</name>
    <name type="common">Nematode worm</name>
    <dbReference type="NCBI Taxonomy" id="53992"/>
    <lineage>
        <taxon>Eukaryota</taxon>
        <taxon>Metazoa</taxon>
        <taxon>Ecdysozoa</taxon>
        <taxon>Nematoda</taxon>
        <taxon>Chromadorea</taxon>
        <taxon>Rhabditida</taxon>
        <taxon>Rhabditina</taxon>
        <taxon>Rhabditomorpha</taxon>
        <taxon>Strongyloidea</taxon>
        <taxon>Strongylidae</taxon>
        <taxon>Cylicocyclus</taxon>
    </lineage>
</organism>
<dbReference type="Proteomes" id="UP001176961">
    <property type="component" value="Unassembled WGS sequence"/>
</dbReference>
<evidence type="ECO:0000256" key="1">
    <source>
        <dbReference type="SAM" id="SignalP"/>
    </source>
</evidence>
<proteinExistence type="predicted"/>
<evidence type="ECO:0000313" key="2">
    <source>
        <dbReference type="EMBL" id="CAJ0592188.1"/>
    </source>
</evidence>
<accession>A0AA36DR60</accession>
<gene>
    <name evidence="2" type="ORF">CYNAS_LOCUS4171</name>
</gene>
<keyword evidence="3" id="KW-1185">Reference proteome</keyword>
<sequence length="111" mass="12802">MTMFPFVVSGLALVAYHVLKYIDKKERCKEMSADEIRRLAKDLSFKGDYAVGKEFVDFDLVFDSSKNVEIRKALLSFAAMVERCEERHADPYGISDEDYNYILKGARDECK</sequence>
<dbReference type="AlphaFoldDB" id="A0AA36DR60"/>
<name>A0AA36DR60_CYLNA</name>